<dbReference type="AlphaFoldDB" id="A0A084BA83"/>
<name>A0A084BA83_STACB</name>
<evidence type="ECO:0000256" key="1">
    <source>
        <dbReference type="ARBA" id="ARBA00022679"/>
    </source>
</evidence>
<dbReference type="Pfam" id="PF13673">
    <property type="entry name" value="Acetyltransf_10"/>
    <property type="match status" value="1"/>
</dbReference>
<proteinExistence type="predicted"/>
<dbReference type="SUPFAM" id="SSF55729">
    <property type="entry name" value="Acyl-CoA N-acyltransferases (Nat)"/>
    <property type="match status" value="1"/>
</dbReference>
<dbReference type="PROSITE" id="PS51186">
    <property type="entry name" value="GNAT"/>
    <property type="match status" value="1"/>
</dbReference>
<dbReference type="PANTHER" id="PTHR10908:SF0">
    <property type="entry name" value="SEROTONIN N-ACETYLTRANSFERASE"/>
    <property type="match status" value="1"/>
</dbReference>
<dbReference type="InterPro" id="IPR051635">
    <property type="entry name" value="SNAT-like"/>
</dbReference>
<sequence length="170" mass="18753">MASLSTYIRQLTIQDLEECHSVEAAAFPPAEAATWEKIATSTSAGDQLLAHIVATRSGNSTVKDEDMAYPQDWRSSSTVDQSIGHQPGGRTITLHSLAVLPRRQRSGLGKALMTAYIKHFQSSGTVDRISILTYERLVPYYKGLGFKHLGRSESEYAGIAWHGLTYYFEG</sequence>
<dbReference type="Proteomes" id="UP000028045">
    <property type="component" value="Unassembled WGS sequence"/>
</dbReference>
<evidence type="ECO:0000256" key="2">
    <source>
        <dbReference type="ARBA" id="ARBA00023315"/>
    </source>
</evidence>
<feature type="domain" description="N-acetyltransferase" evidence="3">
    <location>
        <begin position="6"/>
        <end position="170"/>
    </location>
</feature>
<dbReference type="HOGENOM" id="CLU_061829_0_2_1"/>
<reference evidence="4 5" key="1">
    <citation type="journal article" date="2014" name="BMC Genomics">
        <title>Comparative genome sequencing reveals chemotype-specific gene clusters in the toxigenic black mold Stachybotrys.</title>
        <authorList>
            <person name="Semeiks J."/>
            <person name="Borek D."/>
            <person name="Otwinowski Z."/>
            <person name="Grishin N.V."/>
        </authorList>
    </citation>
    <scope>NUCLEOTIDE SEQUENCE [LARGE SCALE GENOMIC DNA]</scope>
    <source>
        <strain evidence="5">CBS 109288 / IBT 7711</strain>
    </source>
</reference>
<dbReference type="PANTHER" id="PTHR10908">
    <property type="entry name" value="SEROTONIN N-ACETYLTRANSFERASE"/>
    <property type="match status" value="1"/>
</dbReference>
<dbReference type="InterPro" id="IPR000182">
    <property type="entry name" value="GNAT_dom"/>
</dbReference>
<dbReference type="EMBL" id="KL647570">
    <property type="protein sequence ID" value="KEY74462.1"/>
    <property type="molecule type" value="Genomic_DNA"/>
</dbReference>
<evidence type="ECO:0000313" key="4">
    <source>
        <dbReference type="EMBL" id="KEY74462.1"/>
    </source>
</evidence>
<keyword evidence="2" id="KW-0012">Acyltransferase</keyword>
<keyword evidence="5" id="KW-1185">Reference proteome</keyword>
<evidence type="ECO:0000259" key="3">
    <source>
        <dbReference type="PROSITE" id="PS51186"/>
    </source>
</evidence>
<dbReference type="Gene3D" id="3.40.630.30">
    <property type="match status" value="1"/>
</dbReference>
<dbReference type="OrthoDB" id="30840at2759"/>
<gene>
    <name evidence="4" type="ORF">S7711_04499</name>
</gene>
<dbReference type="CDD" id="cd04301">
    <property type="entry name" value="NAT_SF"/>
    <property type="match status" value="1"/>
</dbReference>
<accession>A0A084BA83</accession>
<dbReference type="InterPro" id="IPR016181">
    <property type="entry name" value="Acyl_CoA_acyltransferase"/>
</dbReference>
<protein>
    <recommendedName>
        <fullName evidence="3">N-acetyltransferase domain-containing protein</fullName>
    </recommendedName>
</protein>
<keyword evidence="1" id="KW-0808">Transferase</keyword>
<dbReference type="GO" id="GO:0005737">
    <property type="term" value="C:cytoplasm"/>
    <property type="evidence" value="ECO:0007669"/>
    <property type="project" value="TreeGrafter"/>
</dbReference>
<dbReference type="GO" id="GO:0004059">
    <property type="term" value="F:aralkylamine N-acetyltransferase activity"/>
    <property type="evidence" value="ECO:0007669"/>
    <property type="project" value="TreeGrafter"/>
</dbReference>
<organism evidence="4 5">
    <name type="scientific">Stachybotrys chartarum (strain CBS 109288 / IBT 7711)</name>
    <name type="common">Toxic black mold</name>
    <name type="synonym">Stilbospora chartarum</name>
    <dbReference type="NCBI Taxonomy" id="1280523"/>
    <lineage>
        <taxon>Eukaryota</taxon>
        <taxon>Fungi</taxon>
        <taxon>Dikarya</taxon>
        <taxon>Ascomycota</taxon>
        <taxon>Pezizomycotina</taxon>
        <taxon>Sordariomycetes</taxon>
        <taxon>Hypocreomycetidae</taxon>
        <taxon>Hypocreales</taxon>
        <taxon>Stachybotryaceae</taxon>
        <taxon>Stachybotrys</taxon>
    </lineage>
</organism>
<evidence type="ECO:0000313" key="5">
    <source>
        <dbReference type="Proteomes" id="UP000028045"/>
    </source>
</evidence>